<comment type="caution">
    <text evidence="2">The sequence shown here is derived from an EMBL/GenBank/DDBJ whole genome shotgun (WGS) entry which is preliminary data.</text>
</comment>
<sequence length="353" mass="39337">MSSSSGSQLPSRRGSSLNLATPAHRSQGTLCLPRPVAMRQTSDCGVQQDLSRHLIRGHPRVSHASNATGDGIQPGRHKMANYGQIERRFARTQRVQESSPLNHHKRHRIPPCLQHERRQISTIQLERTPASESKFKTKGISPYIPRHSRTPLSPCLSPPSRIISSISRSGPGGCTKILSKIRLPLVITHPVINPNDHHNQNLQPKVYDLSPSWCSPNLQKSAHRYIMSQGEDRNPDNEILAGFLKNNGGYLDDSDDEEEEEEVQGYRSGNTMLSTVKFLRRKIPYPFEFRAPSCQPSSFRSYSSSASCSHSTQNSSAGSSNSRSTISFSNQSYANRIHKPPSTYGRCDPRFGC</sequence>
<name>A0A5B0RWK7_PUCGR</name>
<gene>
    <name evidence="2" type="ORF">PGTUg99_007675</name>
</gene>
<feature type="compositionally biased region" description="Low complexity" evidence="1">
    <location>
        <begin position="1"/>
        <end position="17"/>
    </location>
</feature>
<dbReference type="EMBL" id="VDEP01000109">
    <property type="protein sequence ID" value="KAA1130381.1"/>
    <property type="molecule type" value="Genomic_DNA"/>
</dbReference>
<dbReference type="Proteomes" id="UP000325313">
    <property type="component" value="Unassembled WGS sequence"/>
</dbReference>
<evidence type="ECO:0000256" key="1">
    <source>
        <dbReference type="SAM" id="MobiDB-lite"/>
    </source>
</evidence>
<proteinExistence type="predicted"/>
<feature type="region of interest" description="Disordered" evidence="1">
    <location>
        <begin position="56"/>
        <end position="77"/>
    </location>
</feature>
<evidence type="ECO:0000313" key="2">
    <source>
        <dbReference type="EMBL" id="KAA1130381.1"/>
    </source>
</evidence>
<reference evidence="2 3" key="1">
    <citation type="submission" date="2019-05" db="EMBL/GenBank/DDBJ databases">
        <title>Emergence of the Ug99 lineage of the wheat stem rust pathogen through somatic hybridization.</title>
        <authorList>
            <person name="Li F."/>
            <person name="Upadhyaya N.M."/>
            <person name="Sperschneider J."/>
            <person name="Matny O."/>
            <person name="Nguyen-Phuc H."/>
            <person name="Mago R."/>
            <person name="Raley C."/>
            <person name="Miller M.E."/>
            <person name="Silverstein K.A.T."/>
            <person name="Henningsen E."/>
            <person name="Hirsch C.D."/>
            <person name="Visser B."/>
            <person name="Pretorius Z.A."/>
            <person name="Steffenson B.J."/>
            <person name="Schwessinger B."/>
            <person name="Dodds P.N."/>
            <person name="Figueroa M."/>
        </authorList>
    </citation>
    <scope>NUCLEOTIDE SEQUENCE [LARGE SCALE GENOMIC DNA]</scope>
    <source>
        <strain evidence="2 3">Ug99</strain>
    </source>
</reference>
<protein>
    <submittedName>
        <fullName evidence="2">Uncharacterized protein</fullName>
    </submittedName>
</protein>
<organism evidence="2 3">
    <name type="scientific">Puccinia graminis f. sp. tritici</name>
    <dbReference type="NCBI Taxonomy" id="56615"/>
    <lineage>
        <taxon>Eukaryota</taxon>
        <taxon>Fungi</taxon>
        <taxon>Dikarya</taxon>
        <taxon>Basidiomycota</taxon>
        <taxon>Pucciniomycotina</taxon>
        <taxon>Pucciniomycetes</taxon>
        <taxon>Pucciniales</taxon>
        <taxon>Pucciniaceae</taxon>
        <taxon>Puccinia</taxon>
    </lineage>
</organism>
<evidence type="ECO:0000313" key="3">
    <source>
        <dbReference type="Proteomes" id="UP000325313"/>
    </source>
</evidence>
<feature type="region of interest" description="Disordered" evidence="1">
    <location>
        <begin position="128"/>
        <end position="156"/>
    </location>
</feature>
<dbReference type="AlphaFoldDB" id="A0A5B0RWK7"/>
<accession>A0A5B0RWK7</accession>
<feature type="region of interest" description="Disordered" evidence="1">
    <location>
        <begin position="1"/>
        <end position="22"/>
    </location>
</feature>